<dbReference type="Proteomes" id="UP000094065">
    <property type="component" value="Unassembled WGS sequence"/>
</dbReference>
<evidence type="ECO:0000313" key="4">
    <source>
        <dbReference type="Proteomes" id="UP000094065"/>
    </source>
</evidence>
<feature type="signal peptide" evidence="2">
    <location>
        <begin position="1"/>
        <end position="18"/>
    </location>
</feature>
<dbReference type="GeneID" id="30151924"/>
<evidence type="ECO:0008006" key="5">
    <source>
        <dbReference type="Google" id="ProtNLM"/>
    </source>
</evidence>
<dbReference type="RefSeq" id="XP_018998534.1">
    <property type="nucleotide sequence ID" value="XM_019133829.1"/>
</dbReference>
<dbReference type="OrthoDB" id="2568667at2759"/>
<proteinExistence type="predicted"/>
<comment type="caution">
    <text evidence="3">The sequence shown here is derived from an EMBL/GenBank/DDBJ whole genome shotgun (WGS) entry which is preliminary data.</text>
</comment>
<keyword evidence="2" id="KW-0732">Signal</keyword>
<sequence>MLFQSITNIAFLAIGVQASAAFAKATPQKEKPVTSSPINSEFIGCLDGGFKPVGGKSIKDMEARKSYYECSNVCQSNGNYPYAYFTNMGKGVQRCVCSLMGPTPADYVTQPLGSFGCRLGQTRAAITQTDHHFIVCSSGFIGEFENAGTYYSPSDCLEVCEGQGGALVMPVSNGFRCRCGDVSSVKSVSACGDPGVEFSYVYKPKNKKPKGKVATSAQGKKKLGKGKKVYDDPCDDPDSILGYCGFGDDDTPVFHEHGSL</sequence>
<dbReference type="AlphaFoldDB" id="A0A1E3IAF1"/>
<accession>A0A1E3IAF1</accession>
<dbReference type="EMBL" id="AWGJ01000001">
    <property type="protein sequence ID" value="ODN84731.1"/>
    <property type="molecule type" value="Genomic_DNA"/>
</dbReference>
<organism evidence="3 4">
    <name type="scientific">Cryptococcus amylolentus CBS 6039</name>
    <dbReference type="NCBI Taxonomy" id="1295533"/>
    <lineage>
        <taxon>Eukaryota</taxon>
        <taxon>Fungi</taxon>
        <taxon>Dikarya</taxon>
        <taxon>Basidiomycota</taxon>
        <taxon>Agaricomycotina</taxon>
        <taxon>Tremellomycetes</taxon>
        <taxon>Tremellales</taxon>
        <taxon>Cryptococcaceae</taxon>
        <taxon>Cryptococcus</taxon>
    </lineage>
</organism>
<feature type="chain" id="PRO_5009129676" description="WSC domain-containing protein" evidence="2">
    <location>
        <begin position="19"/>
        <end position="260"/>
    </location>
</feature>
<feature type="region of interest" description="Disordered" evidence="1">
    <location>
        <begin position="206"/>
        <end position="229"/>
    </location>
</feature>
<evidence type="ECO:0000313" key="3">
    <source>
        <dbReference type="EMBL" id="ODN84731.1"/>
    </source>
</evidence>
<reference evidence="3 4" key="1">
    <citation type="submission" date="2016-06" db="EMBL/GenBank/DDBJ databases">
        <title>Evolution of pathogenesis and genome organization in the Tremellales.</title>
        <authorList>
            <person name="Cuomo C."/>
            <person name="Litvintseva A."/>
            <person name="Heitman J."/>
            <person name="Chen Y."/>
            <person name="Sun S."/>
            <person name="Springer D."/>
            <person name="Dromer F."/>
            <person name="Young S."/>
            <person name="Zeng Q."/>
            <person name="Chapman S."/>
            <person name="Gujja S."/>
            <person name="Saif S."/>
            <person name="Birren B."/>
        </authorList>
    </citation>
    <scope>NUCLEOTIDE SEQUENCE [LARGE SCALE GENOMIC DNA]</scope>
    <source>
        <strain evidence="3 4">CBS 6039</strain>
    </source>
</reference>
<name>A0A1E3IAF1_9TREE</name>
<evidence type="ECO:0000256" key="1">
    <source>
        <dbReference type="SAM" id="MobiDB-lite"/>
    </source>
</evidence>
<keyword evidence="4" id="KW-1185">Reference proteome</keyword>
<gene>
    <name evidence="3" type="ORF">L202_00615</name>
</gene>
<protein>
    <recommendedName>
        <fullName evidence="5">WSC domain-containing protein</fullName>
    </recommendedName>
</protein>
<evidence type="ECO:0000256" key="2">
    <source>
        <dbReference type="SAM" id="SignalP"/>
    </source>
</evidence>